<feature type="domain" description="GAF" evidence="2">
    <location>
        <begin position="44"/>
        <end position="98"/>
    </location>
</feature>
<proteinExistence type="predicted"/>
<comment type="caution">
    <text evidence="3">The sequence shown here is derived from an EMBL/GenBank/DDBJ whole genome shotgun (WGS) entry which is preliminary data.</text>
</comment>
<dbReference type="SUPFAM" id="SSF55781">
    <property type="entry name" value="GAF domain-like"/>
    <property type="match status" value="1"/>
</dbReference>
<gene>
    <name evidence="3" type="ORF">P7K49_005762</name>
</gene>
<evidence type="ECO:0000259" key="2">
    <source>
        <dbReference type="Pfam" id="PF01590"/>
    </source>
</evidence>
<evidence type="ECO:0000313" key="3">
    <source>
        <dbReference type="EMBL" id="KAK2115136.1"/>
    </source>
</evidence>
<dbReference type="Gene3D" id="3.30.450.40">
    <property type="match status" value="1"/>
</dbReference>
<feature type="region of interest" description="Disordered" evidence="1">
    <location>
        <begin position="1"/>
        <end position="23"/>
    </location>
</feature>
<dbReference type="Pfam" id="PF01590">
    <property type="entry name" value="GAF"/>
    <property type="match status" value="1"/>
</dbReference>
<accession>A0ABQ9W0I1</accession>
<dbReference type="InterPro" id="IPR029016">
    <property type="entry name" value="GAF-like_dom_sf"/>
</dbReference>
<protein>
    <recommendedName>
        <fullName evidence="2">GAF domain-containing protein</fullName>
    </recommendedName>
</protein>
<keyword evidence="4" id="KW-1185">Reference proteome</keyword>
<organism evidence="3 4">
    <name type="scientific">Saguinus oedipus</name>
    <name type="common">Cotton-top tamarin</name>
    <name type="synonym">Oedipomidas oedipus</name>
    <dbReference type="NCBI Taxonomy" id="9490"/>
    <lineage>
        <taxon>Eukaryota</taxon>
        <taxon>Metazoa</taxon>
        <taxon>Chordata</taxon>
        <taxon>Craniata</taxon>
        <taxon>Vertebrata</taxon>
        <taxon>Euteleostomi</taxon>
        <taxon>Mammalia</taxon>
        <taxon>Eutheria</taxon>
        <taxon>Euarchontoglires</taxon>
        <taxon>Primates</taxon>
        <taxon>Haplorrhini</taxon>
        <taxon>Platyrrhini</taxon>
        <taxon>Cebidae</taxon>
        <taxon>Callitrichinae</taxon>
        <taxon>Saguinus</taxon>
    </lineage>
</organism>
<reference evidence="3 4" key="1">
    <citation type="submission" date="2023-05" db="EMBL/GenBank/DDBJ databases">
        <title>B98-5 Cell Line De Novo Hybrid Assembly: An Optical Mapping Approach.</title>
        <authorList>
            <person name="Kananen K."/>
            <person name="Auerbach J.A."/>
            <person name="Kautto E."/>
            <person name="Blachly J.S."/>
        </authorList>
    </citation>
    <scope>NUCLEOTIDE SEQUENCE [LARGE SCALE GENOMIC DNA]</scope>
    <source>
        <strain evidence="3">B95-8</strain>
        <tissue evidence="3">Cell line</tissue>
    </source>
</reference>
<dbReference type="Proteomes" id="UP001266305">
    <property type="component" value="Unassembled WGS sequence"/>
</dbReference>
<dbReference type="EMBL" id="JASSZA010000003">
    <property type="protein sequence ID" value="KAK2115136.1"/>
    <property type="molecule type" value="Genomic_DNA"/>
</dbReference>
<evidence type="ECO:0000256" key="1">
    <source>
        <dbReference type="SAM" id="MobiDB-lite"/>
    </source>
</evidence>
<feature type="non-terminal residue" evidence="3">
    <location>
        <position position="99"/>
    </location>
</feature>
<name>A0ABQ9W0I1_SAGOE</name>
<sequence length="99" mass="10451">MFQCPAGPPGHLTPGGQQPPQSLVVTPVGQTPGPQSNSLLSLSPFLAQCPHFSPFADELTDYETKNILATPIMNGKDVVAVIMAVNKLDGPCFTSEDED</sequence>
<dbReference type="InterPro" id="IPR003018">
    <property type="entry name" value="GAF"/>
</dbReference>
<evidence type="ECO:0000313" key="4">
    <source>
        <dbReference type="Proteomes" id="UP001266305"/>
    </source>
</evidence>